<name>A0A078QQX1_PHOVU</name>
<dbReference type="RefSeq" id="WP_005799260.1">
    <property type="nucleotide sequence ID" value="NZ_JNHI01000074.1"/>
</dbReference>
<accession>A0A078QQX1</accession>
<comment type="caution">
    <text evidence="1">The sequence shown here is derived from an EMBL/GenBank/DDBJ whole genome shotgun (WGS) entry which is preliminary data.</text>
</comment>
<protein>
    <recommendedName>
        <fullName evidence="3">Exo-poly-alpha-D-galacturonosidase</fullName>
    </recommendedName>
</protein>
<dbReference type="AlphaFoldDB" id="A0A078QQX1"/>
<sequence length="132" mass="15874">MKPTDYIEWDNLKDIPFFLCQVVEDREKQDLDIYYLGKRVLHDYDHVGHYLRTAVILFRRVKSRTADWVNLRNLWTLRNCVRENYNHGIGMNDLIFGENFDGDNLDTLTPLTKKRFDFLCKRIKELDPYATI</sequence>
<gene>
    <name evidence="1" type="ORF">M097_4480</name>
</gene>
<organism evidence="1 2">
    <name type="scientific">Phocaeicola vulgatus str. 3775 SL</name>
    <name type="common">B</name>
    <name type="synonym">iv</name>
    <dbReference type="NCBI Taxonomy" id="1339350"/>
    <lineage>
        <taxon>Bacteria</taxon>
        <taxon>Pseudomonadati</taxon>
        <taxon>Bacteroidota</taxon>
        <taxon>Bacteroidia</taxon>
        <taxon>Bacteroidales</taxon>
        <taxon>Bacteroidaceae</taxon>
        <taxon>Phocaeicola</taxon>
    </lineage>
</organism>
<evidence type="ECO:0008006" key="3">
    <source>
        <dbReference type="Google" id="ProtNLM"/>
    </source>
</evidence>
<evidence type="ECO:0000313" key="1">
    <source>
        <dbReference type="EMBL" id="KDS24871.1"/>
    </source>
</evidence>
<proteinExistence type="predicted"/>
<reference evidence="1 2" key="1">
    <citation type="submission" date="2014-04" db="EMBL/GenBank/DDBJ databases">
        <authorList>
            <person name="Sears C."/>
            <person name="Carroll K."/>
            <person name="Sack B.R."/>
            <person name="Qadri F."/>
            <person name="Myers L.L."/>
            <person name="Chung G.-T."/>
            <person name="Escheverria P."/>
            <person name="Fraser C.M."/>
            <person name="Sadzewicz L."/>
            <person name="Shefchek K.A."/>
            <person name="Tallon L."/>
            <person name="Das S.P."/>
            <person name="Daugherty S."/>
            <person name="Mongodin E.F."/>
        </authorList>
    </citation>
    <scope>NUCLEOTIDE SEQUENCE [LARGE SCALE GENOMIC DNA]</scope>
    <source>
        <strain evidence="2">3775 SL(B) 10 (iv)</strain>
    </source>
</reference>
<dbReference type="Proteomes" id="UP000028134">
    <property type="component" value="Unassembled WGS sequence"/>
</dbReference>
<dbReference type="GeneID" id="43183825"/>
<evidence type="ECO:0000313" key="2">
    <source>
        <dbReference type="Proteomes" id="UP000028134"/>
    </source>
</evidence>
<dbReference type="EMBL" id="JNHI01000074">
    <property type="protein sequence ID" value="KDS24871.1"/>
    <property type="molecule type" value="Genomic_DNA"/>
</dbReference>